<dbReference type="Pfam" id="PF13936">
    <property type="entry name" value="HTH_38"/>
    <property type="match status" value="1"/>
</dbReference>
<dbReference type="eggNOG" id="COG2826">
    <property type="taxonomic scope" value="Bacteria"/>
</dbReference>
<sequence length="333" mass="38601">MGRCYGQLSLEERVEIYRLHAGGISLNQIAVALGRSPSTISRELRRNSKRTKVWAGGYEPVRAQQLAERRRRWDCRFKLARQPGLRRRVGKSLAMGHSPEQIAGRLALKHGRVIISHESIYRFIYHRTAQQDYWYLLLPRHKKFRGRRRRGGSTASLIRQRRSIAERPIEVDSRQTAGHWEADFMMFSRSGQGLMVLHERQSRFNLIHRQVSRKAVPTARAIELRLGKLPPAMRQTISFDNGGEFAEHHRLHKAIGVQTFFCDPHSPWQKGGVENSIGRLRRWLPRKTDLDDLTTADIRKHVERLNNTPRKCLDFRTPAEAFSKLKSTVALQP</sequence>
<dbReference type="InterPro" id="IPR051917">
    <property type="entry name" value="Transposase-Integrase"/>
</dbReference>
<dbReference type="GO" id="GO:0005829">
    <property type="term" value="C:cytosol"/>
    <property type="evidence" value="ECO:0007669"/>
    <property type="project" value="TreeGrafter"/>
</dbReference>
<dbReference type="HOGENOM" id="CLU_035706_0_1_5"/>
<accession>E6VKF8</accession>
<proteinExistence type="predicted"/>
<evidence type="ECO:0000313" key="4">
    <source>
        <dbReference type="Proteomes" id="UP000001402"/>
    </source>
</evidence>
<evidence type="ECO:0000313" key="3">
    <source>
        <dbReference type="EMBL" id="ADU45637.1"/>
    </source>
</evidence>
<keyword evidence="1" id="KW-0233">DNA recombination</keyword>
<dbReference type="GO" id="GO:0003676">
    <property type="term" value="F:nucleic acid binding"/>
    <property type="evidence" value="ECO:0007669"/>
    <property type="project" value="InterPro"/>
</dbReference>
<dbReference type="GO" id="GO:0004803">
    <property type="term" value="F:transposase activity"/>
    <property type="evidence" value="ECO:0007669"/>
    <property type="project" value="TreeGrafter"/>
</dbReference>
<dbReference type="Gene3D" id="1.10.10.60">
    <property type="entry name" value="Homeodomain-like"/>
    <property type="match status" value="1"/>
</dbReference>
<dbReference type="GO" id="GO:0032196">
    <property type="term" value="P:transposition"/>
    <property type="evidence" value="ECO:0007669"/>
    <property type="project" value="TreeGrafter"/>
</dbReference>
<name>E6VKF8_RHOPX</name>
<dbReference type="Gene3D" id="3.30.420.10">
    <property type="entry name" value="Ribonuclease H-like superfamily/Ribonuclease H"/>
    <property type="match status" value="1"/>
</dbReference>
<dbReference type="GO" id="GO:0006310">
    <property type="term" value="P:DNA recombination"/>
    <property type="evidence" value="ECO:0007669"/>
    <property type="project" value="UniProtKB-KW"/>
</dbReference>
<dbReference type="InterPro" id="IPR012337">
    <property type="entry name" value="RNaseH-like_sf"/>
</dbReference>
<dbReference type="EMBL" id="CP002418">
    <property type="protein sequence ID" value="ADU45637.1"/>
    <property type="molecule type" value="Genomic_DNA"/>
</dbReference>
<dbReference type="InterPro" id="IPR001584">
    <property type="entry name" value="Integrase_cat-core"/>
</dbReference>
<dbReference type="NCBIfam" id="NF033563">
    <property type="entry name" value="transpos_IS30"/>
    <property type="match status" value="1"/>
</dbReference>
<dbReference type="Proteomes" id="UP000001402">
    <property type="component" value="Chromosome"/>
</dbReference>
<dbReference type="BioCyc" id="RPAL652103:RPDX1_RS20130-MONOMER"/>
<evidence type="ECO:0000259" key="2">
    <source>
        <dbReference type="PROSITE" id="PS50994"/>
    </source>
</evidence>
<protein>
    <submittedName>
        <fullName evidence="3">Integrase catalytic region</fullName>
    </submittedName>
</protein>
<dbReference type="InterPro" id="IPR053392">
    <property type="entry name" value="Transposase_IS30-like"/>
</dbReference>
<dbReference type="PROSITE" id="PS50994">
    <property type="entry name" value="INTEGRASE"/>
    <property type="match status" value="1"/>
</dbReference>
<organism evidence="3 4">
    <name type="scientific">Rhodopseudomonas palustris (strain DX-1)</name>
    <dbReference type="NCBI Taxonomy" id="652103"/>
    <lineage>
        <taxon>Bacteria</taxon>
        <taxon>Pseudomonadati</taxon>
        <taxon>Pseudomonadota</taxon>
        <taxon>Alphaproteobacteria</taxon>
        <taxon>Hyphomicrobiales</taxon>
        <taxon>Nitrobacteraceae</taxon>
        <taxon>Rhodopseudomonas</taxon>
    </lineage>
</organism>
<dbReference type="InterPro" id="IPR036397">
    <property type="entry name" value="RNaseH_sf"/>
</dbReference>
<evidence type="ECO:0000256" key="1">
    <source>
        <dbReference type="ARBA" id="ARBA00023172"/>
    </source>
</evidence>
<dbReference type="GO" id="GO:0015074">
    <property type="term" value="P:DNA integration"/>
    <property type="evidence" value="ECO:0007669"/>
    <property type="project" value="InterPro"/>
</dbReference>
<dbReference type="SUPFAM" id="SSF53098">
    <property type="entry name" value="Ribonuclease H-like"/>
    <property type="match status" value="1"/>
</dbReference>
<reference evidence="3" key="1">
    <citation type="submission" date="2010-12" db="EMBL/GenBank/DDBJ databases">
        <title>Complete sequence of Rhodopseudomonas palustris DX-1.</title>
        <authorList>
            <consortium name="US DOE Joint Genome Institute"/>
            <person name="Lucas S."/>
            <person name="Copeland A."/>
            <person name="Lapidus A."/>
            <person name="Cheng J.-F."/>
            <person name="Goodwin L."/>
            <person name="Pitluck S."/>
            <person name="Misra M."/>
            <person name="Chertkov O."/>
            <person name="Detter J.C."/>
            <person name="Han C."/>
            <person name="Tapia R."/>
            <person name="Land M."/>
            <person name="Hauser L."/>
            <person name="Kyrpides N."/>
            <person name="Ivanova N."/>
            <person name="Ovchinnikova G."/>
            <person name="Logan B."/>
            <person name="Oda Y."/>
            <person name="Harwood C."/>
            <person name="Woyke T."/>
        </authorList>
    </citation>
    <scope>NUCLEOTIDE SEQUENCE [LARGE SCALE GENOMIC DNA]</scope>
    <source>
        <strain evidence="3">DX-1</strain>
    </source>
</reference>
<dbReference type="AlphaFoldDB" id="E6VKF8"/>
<dbReference type="PANTHER" id="PTHR10948:SF23">
    <property type="entry name" value="TRANSPOSASE INSI FOR INSERTION SEQUENCE ELEMENT IS30A-RELATED"/>
    <property type="match status" value="1"/>
</dbReference>
<dbReference type="InterPro" id="IPR025246">
    <property type="entry name" value="IS30-like_HTH"/>
</dbReference>
<dbReference type="PANTHER" id="PTHR10948">
    <property type="entry name" value="TRANSPOSASE"/>
    <property type="match status" value="1"/>
</dbReference>
<gene>
    <name evidence="3" type="ordered locus">Rpdx1_4081</name>
</gene>
<feature type="domain" description="Integrase catalytic" evidence="2">
    <location>
        <begin position="164"/>
        <end position="326"/>
    </location>
</feature>
<dbReference type="OrthoDB" id="9803231at2"/>
<dbReference type="KEGG" id="rpx:Rpdx1_4081"/>